<dbReference type="Pfam" id="PF00069">
    <property type="entry name" value="Pkinase"/>
    <property type="match status" value="1"/>
</dbReference>
<dbReference type="PANTHER" id="PTHR12209:SF0">
    <property type="entry name" value="EKC_KEOPS COMPLEX SUBUNIT TP53RK"/>
    <property type="match status" value="1"/>
</dbReference>
<dbReference type="GO" id="GO:0005829">
    <property type="term" value="C:cytosol"/>
    <property type="evidence" value="ECO:0007669"/>
    <property type="project" value="TreeGrafter"/>
</dbReference>
<reference evidence="17" key="1">
    <citation type="journal article" date="2014" name="Genome Announc.">
        <title>De novo whole-genome sequence and genome annotation of Lichtheimia ramosa.</title>
        <authorList>
            <person name="Linde J."/>
            <person name="Schwartze V."/>
            <person name="Binder U."/>
            <person name="Lass-Florl C."/>
            <person name="Voigt K."/>
            <person name="Horn F."/>
        </authorList>
    </citation>
    <scope>NUCLEOTIDE SEQUENCE</scope>
    <source>
        <strain evidence="17">JMRC FSU:6197</strain>
    </source>
</reference>
<dbReference type="PROSITE" id="PS00109">
    <property type="entry name" value="PROTEIN_KINASE_TYR"/>
    <property type="match status" value="1"/>
</dbReference>
<dbReference type="EC" id="2.7.11.1" evidence="4"/>
<evidence type="ECO:0000256" key="6">
    <source>
        <dbReference type="ARBA" id="ARBA00022553"/>
    </source>
</evidence>
<comment type="similarity">
    <text evidence="3">Belongs to the protein kinase superfamily. BUD32 family.</text>
</comment>
<dbReference type="FunFam" id="3.30.200.20:FF:000201">
    <property type="entry name" value="TP53-regulating kinase isoform X1"/>
    <property type="match status" value="1"/>
</dbReference>
<name>A0A077WHG0_9FUNG</name>
<dbReference type="Gene3D" id="1.10.510.10">
    <property type="entry name" value="Transferase(Phosphotransferase) domain 1"/>
    <property type="match status" value="1"/>
</dbReference>
<keyword evidence="6" id="KW-0597">Phosphoprotein</keyword>
<keyword evidence="5" id="KW-0723">Serine/threonine-protein kinase</keyword>
<evidence type="ECO:0000256" key="14">
    <source>
        <dbReference type="ARBA" id="ARBA00047899"/>
    </source>
</evidence>
<comment type="subcellular location">
    <subcellularLocation>
        <location evidence="2">Nucleus</location>
    </subcellularLocation>
</comment>
<evidence type="ECO:0000256" key="12">
    <source>
        <dbReference type="ARBA" id="ARBA00022840"/>
    </source>
</evidence>
<dbReference type="GO" id="GO:0005524">
    <property type="term" value="F:ATP binding"/>
    <property type="evidence" value="ECO:0007669"/>
    <property type="project" value="UniProtKB-KW"/>
</dbReference>
<feature type="domain" description="Protein kinase" evidence="16">
    <location>
        <begin position="1"/>
        <end position="221"/>
    </location>
</feature>
<keyword evidence="9" id="KW-0547">Nucleotide-binding</keyword>
<evidence type="ECO:0000256" key="8">
    <source>
        <dbReference type="ARBA" id="ARBA00022694"/>
    </source>
</evidence>
<evidence type="ECO:0000256" key="9">
    <source>
        <dbReference type="ARBA" id="ARBA00022741"/>
    </source>
</evidence>
<dbReference type="AlphaFoldDB" id="A0A077WHG0"/>
<dbReference type="InterPro" id="IPR008266">
    <property type="entry name" value="Tyr_kinase_AS"/>
</dbReference>
<sequence length="221" mass="25099">MEERHLMKQGAEARVFLLANFLTAPNGCIAKERFPKTYRHPDLDQQLTAKRVVQEARCLYKCKKSGMDTPAIYFVDLQASTIYMERVLGITVKQRLLVSQASEYADVDQDQLAQKIGVALGKMHAQDVIHGDLTTSNLMIREATESLVLIDFGLSYVSVMPEDKAVDLYVLERAFSSTHPNTEALFAKILEYYSKEYKKSKTVLSKLDEVRLRGRKRSMIG</sequence>
<evidence type="ECO:0000256" key="11">
    <source>
        <dbReference type="ARBA" id="ARBA00022801"/>
    </source>
</evidence>
<dbReference type="GO" id="GO:0016787">
    <property type="term" value="F:hydrolase activity"/>
    <property type="evidence" value="ECO:0007669"/>
    <property type="project" value="UniProtKB-KW"/>
</dbReference>
<dbReference type="GO" id="GO:0070525">
    <property type="term" value="P:tRNA threonylcarbamoyladenosine metabolic process"/>
    <property type="evidence" value="ECO:0007669"/>
    <property type="project" value="TreeGrafter"/>
</dbReference>
<dbReference type="GO" id="GO:0005634">
    <property type="term" value="C:nucleus"/>
    <property type="evidence" value="ECO:0007669"/>
    <property type="project" value="UniProtKB-SubCell"/>
</dbReference>
<evidence type="ECO:0000256" key="10">
    <source>
        <dbReference type="ARBA" id="ARBA00022777"/>
    </source>
</evidence>
<evidence type="ECO:0000256" key="5">
    <source>
        <dbReference type="ARBA" id="ARBA00022527"/>
    </source>
</evidence>
<evidence type="ECO:0000313" key="17">
    <source>
        <dbReference type="EMBL" id="CDS06815.1"/>
    </source>
</evidence>
<accession>A0A077WHG0</accession>
<dbReference type="InterPro" id="IPR011009">
    <property type="entry name" value="Kinase-like_dom_sf"/>
</dbReference>
<keyword evidence="11" id="KW-0378">Hydrolase</keyword>
<evidence type="ECO:0000256" key="15">
    <source>
        <dbReference type="ARBA" id="ARBA00048679"/>
    </source>
</evidence>
<comment type="function">
    <text evidence="1">Component of the EKC/KEOPS complex that is required for the formation of a threonylcarbamoyl group on adenosine at position 37 (t(6)A37) in tRNAs that read codons beginning with adenine. The complex is probably involved in the transfer of the threonylcarbamoyl moiety of threonylcarbamoyl-AMP (TC-AMP) to the N6 group of A37. BUD32 has ATPase activity in the context of the EKC/KEOPS complex and likely plays a supporting role to the catalytic subunit KAE1. The EKC/KEOPS complex also promotes both telomere uncapping and telomere elongation. The complex is required for efficient recruitment of transcriptional coactivators.</text>
</comment>
<dbReference type="GO" id="GO:0004674">
    <property type="term" value="F:protein serine/threonine kinase activity"/>
    <property type="evidence" value="ECO:0007669"/>
    <property type="project" value="UniProtKB-KW"/>
</dbReference>
<protein>
    <recommendedName>
        <fullName evidence="4">non-specific serine/threonine protein kinase</fullName>
        <ecNumber evidence="4">2.7.11.1</ecNumber>
    </recommendedName>
</protein>
<comment type="catalytic activity">
    <reaction evidence="15">
        <text>L-seryl-[protein] + ATP = O-phospho-L-seryl-[protein] + ADP + H(+)</text>
        <dbReference type="Rhea" id="RHEA:17989"/>
        <dbReference type="Rhea" id="RHEA-COMP:9863"/>
        <dbReference type="Rhea" id="RHEA-COMP:11604"/>
        <dbReference type="ChEBI" id="CHEBI:15378"/>
        <dbReference type="ChEBI" id="CHEBI:29999"/>
        <dbReference type="ChEBI" id="CHEBI:30616"/>
        <dbReference type="ChEBI" id="CHEBI:83421"/>
        <dbReference type="ChEBI" id="CHEBI:456216"/>
        <dbReference type="EC" id="2.7.11.1"/>
    </reaction>
</comment>
<evidence type="ECO:0000256" key="13">
    <source>
        <dbReference type="ARBA" id="ARBA00023242"/>
    </source>
</evidence>
<dbReference type="InterPro" id="IPR022495">
    <property type="entry name" value="Bud32"/>
</dbReference>
<evidence type="ECO:0000256" key="1">
    <source>
        <dbReference type="ARBA" id="ARBA00003747"/>
    </source>
</evidence>
<evidence type="ECO:0000256" key="3">
    <source>
        <dbReference type="ARBA" id="ARBA00010630"/>
    </source>
</evidence>
<dbReference type="FunFam" id="1.10.510.10:FF:000323">
    <property type="entry name" value="TP53-regulating kinase, putative"/>
    <property type="match status" value="1"/>
</dbReference>
<dbReference type="GO" id="GO:0000408">
    <property type="term" value="C:EKC/KEOPS complex"/>
    <property type="evidence" value="ECO:0007669"/>
    <property type="project" value="TreeGrafter"/>
</dbReference>
<keyword evidence="10" id="KW-0418">Kinase</keyword>
<evidence type="ECO:0000256" key="2">
    <source>
        <dbReference type="ARBA" id="ARBA00004123"/>
    </source>
</evidence>
<organism evidence="17">
    <name type="scientific">Lichtheimia ramosa</name>
    <dbReference type="NCBI Taxonomy" id="688394"/>
    <lineage>
        <taxon>Eukaryota</taxon>
        <taxon>Fungi</taxon>
        <taxon>Fungi incertae sedis</taxon>
        <taxon>Mucoromycota</taxon>
        <taxon>Mucoromycotina</taxon>
        <taxon>Mucoromycetes</taxon>
        <taxon>Mucorales</taxon>
        <taxon>Lichtheimiaceae</taxon>
        <taxon>Lichtheimia</taxon>
    </lineage>
</organism>
<evidence type="ECO:0000256" key="7">
    <source>
        <dbReference type="ARBA" id="ARBA00022679"/>
    </source>
</evidence>
<proteinExistence type="inferred from homology"/>
<dbReference type="GO" id="GO:0008033">
    <property type="term" value="P:tRNA processing"/>
    <property type="evidence" value="ECO:0007669"/>
    <property type="project" value="UniProtKB-KW"/>
</dbReference>
<keyword evidence="12" id="KW-0067">ATP-binding</keyword>
<keyword evidence="8" id="KW-0819">tRNA processing</keyword>
<dbReference type="InterPro" id="IPR000719">
    <property type="entry name" value="Prot_kinase_dom"/>
</dbReference>
<dbReference type="PANTHER" id="PTHR12209">
    <property type="entry name" value="NON-SPECIFIC SERINE/THREONINE PROTEIN KINASE"/>
    <property type="match status" value="1"/>
</dbReference>
<gene>
    <name evidence="17" type="ORF">LRAMOSA09340</name>
</gene>
<dbReference type="EMBL" id="LK023321">
    <property type="protein sequence ID" value="CDS06815.1"/>
    <property type="molecule type" value="Genomic_DNA"/>
</dbReference>
<evidence type="ECO:0000256" key="4">
    <source>
        <dbReference type="ARBA" id="ARBA00012513"/>
    </source>
</evidence>
<dbReference type="OrthoDB" id="3399at2759"/>
<evidence type="ECO:0000259" key="16">
    <source>
        <dbReference type="PROSITE" id="PS50011"/>
    </source>
</evidence>
<dbReference type="Gene3D" id="3.30.200.20">
    <property type="entry name" value="Phosphorylase Kinase, domain 1"/>
    <property type="match status" value="1"/>
</dbReference>
<dbReference type="PROSITE" id="PS50011">
    <property type="entry name" value="PROTEIN_KINASE_DOM"/>
    <property type="match status" value="1"/>
</dbReference>
<dbReference type="SUPFAM" id="SSF56112">
    <property type="entry name" value="Protein kinase-like (PK-like)"/>
    <property type="match status" value="1"/>
</dbReference>
<keyword evidence="7" id="KW-0808">Transferase</keyword>
<comment type="catalytic activity">
    <reaction evidence="14">
        <text>L-threonyl-[protein] + ATP = O-phospho-L-threonyl-[protein] + ADP + H(+)</text>
        <dbReference type="Rhea" id="RHEA:46608"/>
        <dbReference type="Rhea" id="RHEA-COMP:11060"/>
        <dbReference type="Rhea" id="RHEA-COMP:11605"/>
        <dbReference type="ChEBI" id="CHEBI:15378"/>
        <dbReference type="ChEBI" id="CHEBI:30013"/>
        <dbReference type="ChEBI" id="CHEBI:30616"/>
        <dbReference type="ChEBI" id="CHEBI:61977"/>
        <dbReference type="ChEBI" id="CHEBI:456216"/>
        <dbReference type="EC" id="2.7.11.1"/>
    </reaction>
</comment>
<dbReference type="NCBIfam" id="TIGR03724">
    <property type="entry name" value="arch_bud32"/>
    <property type="match status" value="1"/>
</dbReference>
<keyword evidence="13" id="KW-0539">Nucleus</keyword>